<gene>
    <name evidence="1" type="ORF">US50_C0005G0004</name>
</gene>
<dbReference type="AlphaFoldDB" id="A0A0G0GXR7"/>
<accession>A0A0G0GXR7</accession>
<dbReference type="Proteomes" id="UP000033876">
    <property type="component" value="Unassembled WGS sequence"/>
</dbReference>
<name>A0A0G0GXR7_9BACT</name>
<reference evidence="1 2" key="1">
    <citation type="journal article" date="2015" name="Nature">
        <title>rRNA introns, odd ribosomes, and small enigmatic genomes across a large radiation of phyla.</title>
        <authorList>
            <person name="Brown C.T."/>
            <person name="Hug L.A."/>
            <person name="Thomas B.C."/>
            <person name="Sharon I."/>
            <person name="Castelle C.J."/>
            <person name="Singh A."/>
            <person name="Wilkins M.J."/>
            <person name="Williams K.H."/>
            <person name="Banfield J.F."/>
        </authorList>
    </citation>
    <scope>NUCLEOTIDE SEQUENCE [LARGE SCALE GENOMIC DNA]</scope>
</reference>
<protein>
    <submittedName>
        <fullName evidence="1">Uncharacterized protein</fullName>
    </submittedName>
</protein>
<dbReference type="EMBL" id="LBTF01000005">
    <property type="protein sequence ID" value="KKQ35768.1"/>
    <property type="molecule type" value="Genomic_DNA"/>
</dbReference>
<evidence type="ECO:0000313" key="1">
    <source>
        <dbReference type="EMBL" id="KKQ35768.1"/>
    </source>
</evidence>
<evidence type="ECO:0000313" key="2">
    <source>
        <dbReference type="Proteomes" id="UP000033876"/>
    </source>
</evidence>
<comment type="caution">
    <text evidence="1">The sequence shown here is derived from an EMBL/GenBank/DDBJ whole genome shotgun (WGS) entry which is preliminary data.</text>
</comment>
<proteinExistence type="predicted"/>
<organism evidence="1 2">
    <name type="scientific">Candidatus Nomurabacteria bacterium GW2011_GWB1_37_5</name>
    <dbReference type="NCBI Taxonomy" id="1618742"/>
    <lineage>
        <taxon>Bacteria</taxon>
        <taxon>Candidatus Nomuraibacteriota</taxon>
    </lineage>
</organism>
<sequence length="318" mass="36906">MQNGNIFETRGVADSKQNLEGNMTEIAEQKMSELPGKEKYQKISGDMKKMTAIYEKSFKEDKKTGEKTYLNPEFSKDELIFVYEINNSIDGFGYQKDPRIAEIRKERKSKEDAPVVFGCKPEEVAYGLKEINKNTKAYIGEWNPEVHNKIPKDIEYLYEKFPETKIFRKSLELTTRTPKQYTNEIEAQGMKIYEYAQDMLNKMEPLKSREKIDLVSFSVAQLGYPNGTTLQQIYDKAKELGLELCPPQVGPELRLSYKDQPSNEYLRIAMNSITDRDDNPRIFHVNHGSDGLWLSYSYGISDRMWVGNNRFVFASRKN</sequence>